<keyword evidence="3" id="KW-1185">Reference proteome</keyword>
<evidence type="ECO:0000313" key="2">
    <source>
        <dbReference type="EMBL" id="KGO89612.1"/>
    </source>
</evidence>
<feature type="transmembrane region" description="Helical" evidence="1">
    <location>
        <begin position="79"/>
        <end position="99"/>
    </location>
</feature>
<keyword evidence="1" id="KW-0472">Membrane</keyword>
<feature type="transmembrane region" description="Helical" evidence="1">
    <location>
        <begin position="209"/>
        <end position="231"/>
    </location>
</feature>
<evidence type="ECO:0000256" key="1">
    <source>
        <dbReference type="SAM" id="Phobius"/>
    </source>
</evidence>
<name>A0A0A2MAB3_9FLAO</name>
<organism evidence="2 3">
    <name type="scientific">Flavobacterium suncheonense GH29-5 = DSM 17707</name>
    <dbReference type="NCBI Taxonomy" id="1121899"/>
    <lineage>
        <taxon>Bacteria</taxon>
        <taxon>Pseudomonadati</taxon>
        <taxon>Bacteroidota</taxon>
        <taxon>Flavobacteriia</taxon>
        <taxon>Flavobacteriales</taxon>
        <taxon>Flavobacteriaceae</taxon>
        <taxon>Flavobacterium</taxon>
    </lineage>
</organism>
<feature type="transmembrane region" description="Helical" evidence="1">
    <location>
        <begin position="312"/>
        <end position="332"/>
    </location>
</feature>
<feature type="transmembrane region" description="Helical" evidence="1">
    <location>
        <begin position="344"/>
        <end position="375"/>
    </location>
</feature>
<feature type="transmembrane region" description="Helical" evidence="1">
    <location>
        <begin position="7"/>
        <end position="28"/>
    </location>
</feature>
<dbReference type="Proteomes" id="UP000030121">
    <property type="component" value="Unassembled WGS sequence"/>
</dbReference>
<reference evidence="2 3" key="1">
    <citation type="submission" date="2013-09" db="EMBL/GenBank/DDBJ databases">
        <authorList>
            <person name="Zeng Z."/>
            <person name="Chen C."/>
        </authorList>
    </citation>
    <scope>NUCLEOTIDE SEQUENCE [LARGE SCALE GENOMIC DNA]</scope>
    <source>
        <strain evidence="2 3">GH29-5</strain>
    </source>
</reference>
<accession>A0A0A2MAB3</accession>
<evidence type="ECO:0000313" key="3">
    <source>
        <dbReference type="Proteomes" id="UP000030121"/>
    </source>
</evidence>
<dbReference type="STRING" id="1121899.GCA_000430025_00628"/>
<gene>
    <name evidence="2" type="ORF">Q764_07535</name>
</gene>
<dbReference type="EMBL" id="JRLW01000008">
    <property type="protein sequence ID" value="KGO89612.1"/>
    <property type="molecule type" value="Genomic_DNA"/>
</dbReference>
<feature type="transmembrane region" description="Helical" evidence="1">
    <location>
        <begin position="145"/>
        <end position="163"/>
    </location>
</feature>
<keyword evidence="1" id="KW-0812">Transmembrane</keyword>
<dbReference type="RefSeq" id="WP_035744363.1">
    <property type="nucleotide sequence ID" value="NZ_AUCZ01000003.1"/>
</dbReference>
<protein>
    <submittedName>
        <fullName evidence="2">Uncharacterized protein</fullName>
    </submittedName>
</protein>
<sequence>MKTEMRFWLKFSLINLFVVALLGLLMRYKIGFEFPYLNQKSLQLTHSNFAFTGWISHTLMVLLIYTLQNKLADFNFGKYKAAIVGNLICSYGMLIFFILQGYGPLSVFFSVMTLAVSFYFAFTFYKDLNRADNKSLFKNWFKGALFFNVLSSLGSLALAYMMVTKNIHQKEYLASIYYFLHFQYNGWFFFACMGLFFDYFQLRKTEDAFFATSFNWFFASCIPAYFLSVLWLKLPVWLYVIVVIASVAQVYAWFRLLYGVLKQKSDKMRELRFSLRYVLLFVGFALSVKLLLQLGSTIPFVSKLAFGFRPIVIAYLHLVLLAVITLFLLFYIHAVSFFTGLGKTFFGLILFSIGVLLNEIILAVQGIASFSYTMIPYVNELLFGAAVVLAAGSGVLGYNAFKKS</sequence>
<feature type="transmembrane region" description="Helical" evidence="1">
    <location>
        <begin position="273"/>
        <end position="292"/>
    </location>
</feature>
<dbReference type="AlphaFoldDB" id="A0A0A2MAB3"/>
<dbReference type="OrthoDB" id="2827525at2"/>
<feature type="transmembrane region" description="Helical" evidence="1">
    <location>
        <begin position="48"/>
        <end position="67"/>
    </location>
</feature>
<feature type="transmembrane region" description="Helical" evidence="1">
    <location>
        <begin position="381"/>
        <end position="401"/>
    </location>
</feature>
<keyword evidence="1" id="KW-1133">Transmembrane helix</keyword>
<feature type="transmembrane region" description="Helical" evidence="1">
    <location>
        <begin position="175"/>
        <end position="197"/>
    </location>
</feature>
<comment type="caution">
    <text evidence="2">The sequence shown here is derived from an EMBL/GenBank/DDBJ whole genome shotgun (WGS) entry which is preliminary data.</text>
</comment>
<feature type="transmembrane region" description="Helical" evidence="1">
    <location>
        <begin position="237"/>
        <end position="261"/>
    </location>
</feature>
<proteinExistence type="predicted"/>
<dbReference type="eggNOG" id="COG2010">
    <property type="taxonomic scope" value="Bacteria"/>
</dbReference>
<feature type="transmembrane region" description="Helical" evidence="1">
    <location>
        <begin position="105"/>
        <end position="125"/>
    </location>
</feature>